<dbReference type="GO" id="GO:0016020">
    <property type="term" value="C:membrane"/>
    <property type="evidence" value="ECO:0007669"/>
    <property type="project" value="TreeGrafter"/>
</dbReference>
<feature type="transmembrane region" description="Helical" evidence="1">
    <location>
        <begin position="51"/>
        <end position="72"/>
    </location>
</feature>
<dbReference type="GO" id="GO:0016747">
    <property type="term" value="F:acyltransferase activity, transferring groups other than amino-acyl groups"/>
    <property type="evidence" value="ECO:0007669"/>
    <property type="project" value="InterPro"/>
</dbReference>
<dbReference type="RefSeq" id="WP_109929238.1">
    <property type="nucleotide sequence ID" value="NZ_QGNY01000003.1"/>
</dbReference>
<keyword evidence="1" id="KW-0472">Membrane</keyword>
<feature type="transmembrane region" description="Helical" evidence="1">
    <location>
        <begin position="284"/>
        <end position="308"/>
    </location>
</feature>
<evidence type="ECO:0000259" key="2">
    <source>
        <dbReference type="Pfam" id="PF01757"/>
    </source>
</evidence>
<organism evidence="3 4">
    <name type="scientific">Pedobacter paludis</name>
    <dbReference type="NCBI Taxonomy" id="2203212"/>
    <lineage>
        <taxon>Bacteria</taxon>
        <taxon>Pseudomonadati</taxon>
        <taxon>Bacteroidota</taxon>
        <taxon>Sphingobacteriia</taxon>
        <taxon>Sphingobacteriales</taxon>
        <taxon>Sphingobacteriaceae</taxon>
        <taxon>Pedobacter</taxon>
    </lineage>
</organism>
<feature type="transmembrane region" description="Helical" evidence="1">
    <location>
        <begin position="189"/>
        <end position="208"/>
    </location>
</feature>
<feature type="transmembrane region" description="Helical" evidence="1">
    <location>
        <begin position="314"/>
        <end position="335"/>
    </location>
</feature>
<dbReference type="PANTHER" id="PTHR23028:SF53">
    <property type="entry name" value="ACYL_TRANSF_3 DOMAIN-CONTAINING PROTEIN"/>
    <property type="match status" value="1"/>
</dbReference>
<evidence type="ECO:0000256" key="1">
    <source>
        <dbReference type="SAM" id="Phobius"/>
    </source>
</evidence>
<sequence length="355" mass="41706">MLSSQKDHFRFYELDIMRFLAALAVMFYHFTFGSSRLLGTPTFGIDIIMRYGYLGVDAFFMISGYVVLMSAMNKSPKYFVISRVLRLYPAYWVCCIITFAIIYITKITPPDTPPVTLKLFAYNLTMFQEFLGKANMYGVFWTLTYELGFYFIILLISALKLWKNLLLILSLWLLYTLTINYSAPNNAFSFFLIPKYSSYFIAGMLFYLLRTKYASSWKIYSLLILCFLVNLKNNLLIVQEMNDFYHDSSIYNKYVVIFIVTIFYIFFLLSALNKLDFKWLKYPAKLGVLTYPLYLMHGFGIGLFLIWGTSVNKYVLLFFATLLSVTLSFLVYQFIEEKFRGKFKLLLTNLFDKLK</sequence>
<dbReference type="InterPro" id="IPR050879">
    <property type="entry name" value="Acyltransferase_3"/>
</dbReference>
<feature type="transmembrane region" description="Helical" evidence="1">
    <location>
        <begin position="12"/>
        <end position="31"/>
    </location>
</feature>
<evidence type="ECO:0000313" key="3">
    <source>
        <dbReference type="EMBL" id="PWS31766.1"/>
    </source>
</evidence>
<dbReference type="Proteomes" id="UP000245391">
    <property type="component" value="Unassembled WGS sequence"/>
</dbReference>
<dbReference type="OrthoDB" id="290051at2"/>
<dbReference type="AlphaFoldDB" id="A0A317F2Q9"/>
<protein>
    <recommendedName>
        <fullName evidence="2">Acyltransferase 3 domain-containing protein</fullName>
    </recommendedName>
</protein>
<feature type="transmembrane region" description="Helical" evidence="1">
    <location>
        <begin position="250"/>
        <end position="272"/>
    </location>
</feature>
<gene>
    <name evidence="3" type="ORF">DF947_08170</name>
</gene>
<dbReference type="Pfam" id="PF01757">
    <property type="entry name" value="Acyl_transf_3"/>
    <property type="match status" value="1"/>
</dbReference>
<dbReference type="PANTHER" id="PTHR23028">
    <property type="entry name" value="ACETYLTRANSFERASE"/>
    <property type="match status" value="1"/>
</dbReference>
<keyword evidence="1" id="KW-1133">Transmembrane helix</keyword>
<dbReference type="InterPro" id="IPR002656">
    <property type="entry name" value="Acyl_transf_3_dom"/>
</dbReference>
<feature type="transmembrane region" description="Helical" evidence="1">
    <location>
        <begin position="84"/>
        <end position="104"/>
    </location>
</feature>
<feature type="transmembrane region" description="Helical" evidence="1">
    <location>
        <begin position="165"/>
        <end position="183"/>
    </location>
</feature>
<feature type="domain" description="Acyltransferase 3" evidence="2">
    <location>
        <begin position="12"/>
        <end position="332"/>
    </location>
</feature>
<evidence type="ECO:0000313" key="4">
    <source>
        <dbReference type="Proteomes" id="UP000245391"/>
    </source>
</evidence>
<dbReference type="GO" id="GO:0009103">
    <property type="term" value="P:lipopolysaccharide biosynthetic process"/>
    <property type="evidence" value="ECO:0007669"/>
    <property type="project" value="TreeGrafter"/>
</dbReference>
<feature type="transmembrane region" description="Helical" evidence="1">
    <location>
        <begin position="136"/>
        <end position="158"/>
    </location>
</feature>
<proteinExistence type="predicted"/>
<keyword evidence="1" id="KW-0812">Transmembrane</keyword>
<accession>A0A317F2Q9</accession>
<dbReference type="EMBL" id="QGNY01000003">
    <property type="protein sequence ID" value="PWS31766.1"/>
    <property type="molecule type" value="Genomic_DNA"/>
</dbReference>
<comment type="caution">
    <text evidence="3">The sequence shown here is derived from an EMBL/GenBank/DDBJ whole genome shotgun (WGS) entry which is preliminary data.</text>
</comment>
<keyword evidence="4" id="KW-1185">Reference proteome</keyword>
<reference evidence="4" key="1">
    <citation type="submission" date="2018-05" db="EMBL/GenBank/DDBJ databases">
        <title>Pedobacter paludis sp. nov., isolated from wetland soil.</title>
        <authorList>
            <person name="Zhang Y."/>
        </authorList>
    </citation>
    <scope>NUCLEOTIDE SEQUENCE [LARGE SCALE GENOMIC DNA]</scope>
    <source>
        <strain evidence="4">R-8</strain>
    </source>
</reference>
<name>A0A317F2Q9_9SPHI</name>